<evidence type="ECO:0000313" key="3">
    <source>
        <dbReference type="Proteomes" id="UP000297891"/>
    </source>
</evidence>
<gene>
    <name evidence="2" type="ORF">EHQ30_00720</name>
</gene>
<dbReference type="InterPro" id="IPR013693">
    <property type="entry name" value="SpoIID/LytB_N"/>
</dbReference>
<dbReference type="PANTHER" id="PTHR30032">
    <property type="entry name" value="N-ACETYLMURAMOYL-L-ALANINE AMIDASE-RELATED"/>
    <property type="match status" value="1"/>
</dbReference>
<dbReference type="OrthoDB" id="9794671at2"/>
<dbReference type="RefSeq" id="WP_100791118.1">
    <property type="nucleotide sequence ID" value="NZ_NPDQ01000005.1"/>
</dbReference>
<evidence type="ECO:0000313" key="2">
    <source>
        <dbReference type="EMBL" id="TGK95199.1"/>
    </source>
</evidence>
<proteinExistence type="predicted"/>
<dbReference type="GO" id="GO:0030288">
    <property type="term" value="C:outer membrane-bounded periplasmic space"/>
    <property type="evidence" value="ECO:0007669"/>
    <property type="project" value="TreeGrafter"/>
</dbReference>
<dbReference type="EMBL" id="RQFP01000001">
    <property type="protein sequence ID" value="TGK95199.1"/>
    <property type="molecule type" value="Genomic_DNA"/>
</dbReference>
<dbReference type="InterPro" id="IPR051922">
    <property type="entry name" value="Bact_Sporulation_Assoc"/>
</dbReference>
<dbReference type="AlphaFoldDB" id="A0A2M9Y0V9"/>
<organism evidence="2 3">
    <name type="scientific">Leptospira brenneri</name>
    <dbReference type="NCBI Taxonomy" id="2023182"/>
    <lineage>
        <taxon>Bacteria</taxon>
        <taxon>Pseudomonadati</taxon>
        <taxon>Spirochaetota</taxon>
        <taxon>Spirochaetia</taxon>
        <taxon>Leptospirales</taxon>
        <taxon>Leptospiraceae</taxon>
        <taxon>Leptospira</taxon>
    </lineage>
</organism>
<dbReference type="Pfam" id="PF08486">
    <property type="entry name" value="SpoIID"/>
    <property type="match status" value="1"/>
</dbReference>
<sequence length="375" mass="42155">MKIQKSILFFCLAILGQIGCTSVMVTNWTPDDSGFKSKPVRVLLGYATDEEVFKSSGEMIVRDANDLTIKRAYDFLSLNPTALKAPISIQSNSEWIEYKGVSYRGTVLLKPIDGKVYILNLVPVEAYLLSVVPSEVSASWPKEALKAQAICARTYVVREMLNRKKQEFDVDTSTNTQVYKGKNKEHRNTSEAVFETEGLILIHKGQPIQSFFHSNAGGYTEDPVNVWGSPVEYLKPVASEYDKDGEQYSWEEKWKTDFVNTNLRDLGVGEIQDILVTSRFPSSRVNEIEIIGASGSKKIKATEFRKKLGATKLKSTRFGIRKEESGDFYVKGLGSGHGVGMSQWGSFAMAKNQFNHREILQHYFKGIEFARIVAR</sequence>
<accession>A0A2M9Y0V9</accession>
<dbReference type="GO" id="GO:0030435">
    <property type="term" value="P:sporulation resulting in formation of a cellular spore"/>
    <property type="evidence" value="ECO:0007669"/>
    <property type="project" value="InterPro"/>
</dbReference>
<evidence type="ECO:0000259" key="1">
    <source>
        <dbReference type="Pfam" id="PF08486"/>
    </source>
</evidence>
<name>A0A2M9Y0V9_9LEPT</name>
<feature type="domain" description="Sporulation stage II protein D amidase enhancer LytB N-terminal" evidence="1">
    <location>
        <begin position="114"/>
        <end position="203"/>
    </location>
</feature>
<dbReference type="Proteomes" id="UP000297891">
    <property type="component" value="Unassembled WGS sequence"/>
</dbReference>
<protein>
    <submittedName>
        <fullName evidence="2">SpoIID/LytB domain-containing protein</fullName>
    </submittedName>
</protein>
<dbReference type="InterPro" id="IPR013486">
    <property type="entry name" value="SpoIID/LytB"/>
</dbReference>
<dbReference type="NCBIfam" id="TIGR02669">
    <property type="entry name" value="SpoIID_LytB"/>
    <property type="match status" value="1"/>
</dbReference>
<keyword evidence="3" id="KW-1185">Reference proteome</keyword>
<dbReference type="PANTHER" id="PTHR30032:SF4">
    <property type="entry name" value="AMIDASE ENHANCER"/>
    <property type="match status" value="1"/>
</dbReference>
<comment type="caution">
    <text evidence="2">The sequence shown here is derived from an EMBL/GenBank/DDBJ whole genome shotgun (WGS) entry which is preliminary data.</text>
</comment>
<reference evidence="2" key="1">
    <citation type="journal article" date="2019" name="PLoS Negl. Trop. Dis.">
        <title>Revisiting the worldwide diversity of Leptospira species in the environment.</title>
        <authorList>
            <person name="Vincent A.T."/>
            <person name="Schiettekatte O."/>
            <person name="Bourhy P."/>
            <person name="Veyrier F.J."/>
            <person name="Picardeau M."/>
        </authorList>
    </citation>
    <scope>NUCLEOTIDE SEQUENCE [LARGE SCALE GENOMIC DNA]</scope>
    <source>
        <strain evidence="2">201800277</strain>
    </source>
</reference>